<proteinExistence type="predicted"/>
<keyword evidence="2" id="KW-1185">Reference proteome</keyword>
<accession>A0A5E4NQQ2</accession>
<name>A0A5E4NQQ2_9HEMI</name>
<evidence type="ECO:0000313" key="2">
    <source>
        <dbReference type="Proteomes" id="UP000325440"/>
    </source>
</evidence>
<reference evidence="1 2" key="1">
    <citation type="submission" date="2019-08" db="EMBL/GenBank/DDBJ databases">
        <authorList>
            <person name="Alioto T."/>
            <person name="Alioto T."/>
            <person name="Gomez Garrido J."/>
        </authorList>
    </citation>
    <scope>NUCLEOTIDE SEQUENCE [LARGE SCALE GENOMIC DNA]</scope>
</reference>
<gene>
    <name evidence="1" type="ORF">CINCED_3A002966</name>
</gene>
<dbReference type="Proteomes" id="UP000325440">
    <property type="component" value="Unassembled WGS sequence"/>
</dbReference>
<evidence type="ECO:0000313" key="1">
    <source>
        <dbReference type="EMBL" id="VVC45009.1"/>
    </source>
</evidence>
<dbReference type="AlphaFoldDB" id="A0A5E4NQQ2"/>
<dbReference type="EMBL" id="CABPRJ010002392">
    <property type="protein sequence ID" value="VVC45009.1"/>
    <property type="molecule type" value="Genomic_DNA"/>
</dbReference>
<organism evidence="1 2">
    <name type="scientific">Cinara cedri</name>
    <dbReference type="NCBI Taxonomy" id="506608"/>
    <lineage>
        <taxon>Eukaryota</taxon>
        <taxon>Metazoa</taxon>
        <taxon>Ecdysozoa</taxon>
        <taxon>Arthropoda</taxon>
        <taxon>Hexapoda</taxon>
        <taxon>Insecta</taxon>
        <taxon>Pterygota</taxon>
        <taxon>Neoptera</taxon>
        <taxon>Paraneoptera</taxon>
        <taxon>Hemiptera</taxon>
        <taxon>Sternorrhyncha</taxon>
        <taxon>Aphidomorpha</taxon>
        <taxon>Aphidoidea</taxon>
        <taxon>Aphididae</taxon>
        <taxon>Lachninae</taxon>
        <taxon>Cinara</taxon>
    </lineage>
</organism>
<protein>
    <submittedName>
        <fullName evidence="1">Uncharacterized protein</fullName>
    </submittedName>
</protein>
<sequence>MDVTVCAREKKLKIFDKWTATGVTAADFTAGATTPGPKDYGKIAETKRVIVKRIQPKSRKLNKQKEKANFLFKTCMIRDLTFVTSTFRCNCYRGPGLFSPGTTAEKKKLKGHANLKRQSNLSAVPNLKLFQGSISTPSVHLKYTVAEKPRWV</sequence>